<feature type="chain" id="PRO_5002113813" description="VCBS repeat-containing protein" evidence="1">
    <location>
        <begin position="24"/>
        <end position="497"/>
    </location>
</feature>
<reference evidence="2 3" key="1">
    <citation type="journal article" date="2015" name="Genome Announc.">
        <title>Complete Genome of Geobacter pickeringii G13T, a Metal-Reducing Isolate from Sedimentary Kaolin Deposits.</title>
        <authorList>
            <person name="Badalamenti J.P."/>
            <person name="Bond D.R."/>
        </authorList>
    </citation>
    <scope>NUCLEOTIDE SEQUENCE [LARGE SCALE GENOMIC DNA]</scope>
    <source>
        <strain evidence="2 3">G13</strain>
    </source>
</reference>
<dbReference type="STRING" id="345632.GPICK_14950"/>
<evidence type="ECO:0008006" key="4">
    <source>
        <dbReference type="Google" id="ProtNLM"/>
    </source>
</evidence>
<dbReference type="OrthoDB" id="5422153at2"/>
<evidence type="ECO:0000313" key="3">
    <source>
        <dbReference type="Proteomes" id="UP000057609"/>
    </source>
</evidence>
<dbReference type="InterPro" id="IPR013517">
    <property type="entry name" value="FG-GAP"/>
</dbReference>
<evidence type="ECO:0000256" key="1">
    <source>
        <dbReference type="SAM" id="SignalP"/>
    </source>
</evidence>
<organism evidence="2 3">
    <name type="scientific">Geobacter pickeringii</name>
    <dbReference type="NCBI Taxonomy" id="345632"/>
    <lineage>
        <taxon>Bacteria</taxon>
        <taxon>Pseudomonadati</taxon>
        <taxon>Thermodesulfobacteriota</taxon>
        <taxon>Desulfuromonadia</taxon>
        <taxon>Geobacterales</taxon>
        <taxon>Geobacteraceae</taxon>
        <taxon>Geobacter</taxon>
    </lineage>
</organism>
<sequence length="497" mass="54096">MKKIAIIVCSLLLVALTIAGASAAPIRAYVAEFSVTGAANKDELKTTLQTLLASRLSGEKIISVDSPSGADLLVKGSYIVFGKVFSIDAVAKDAGGRVIARAFQQGENQDELIPAVGKLGQALASELTAKVAVSPPPAAARMQTPAPSATPDIIRSTATAAAPEIIRPQEPVGAPTGSWVSQRLGGALIGMAPGRIGQDGSQEYYLVEEHTLRLYRKHDGLKLVAEVSFSPREKVLAVDSADLDGDGIPEIYLTVMDGETLASQVWVATNDSLKRVAANLPYFFRGIALDGKERRIYVQQMSTDQDFYGDVFELVKNGDRFETKNPIKLPRFGNLYNFNRFTDSSGELHYVVLNSDGYLVVYSAAGEEIWRSSDKLGGSETHFKREDISHVQTTGVAYRWVFLEQRITVAPGGDIMIPQNSGFFVVGYNRAYTKNSIYCFTWNGSSLDERWHTKISQNYLADYGYDPARKELTVLEVAKKEGVFTSGASVLAIKKVE</sequence>
<dbReference type="KEGG" id="gpi:GPICK_14950"/>
<name>A0A0B5BKA0_9BACT</name>
<dbReference type="AlphaFoldDB" id="A0A0B5BKA0"/>
<keyword evidence="1" id="KW-0732">Signal</keyword>
<feature type="signal peptide" evidence="1">
    <location>
        <begin position="1"/>
        <end position="23"/>
    </location>
</feature>
<dbReference type="Proteomes" id="UP000057609">
    <property type="component" value="Chromosome"/>
</dbReference>
<gene>
    <name evidence="2" type="ORF">GPICK_14950</name>
</gene>
<protein>
    <recommendedName>
        <fullName evidence="4">VCBS repeat-containing protein</fullName>
    </recommendedName>
</protein>
<keyword evidence="3" id="KW-1185">Reference proteome</keyword>
<dbReference type="Pfam" id="PF13517">
    <property type="entry name" value="FG-GAP_3"/>
    <property type="match status" value="1"/>
</dbReference>
<dbReference type="RefSeq" id="WP_039744537.1">
    <property type="nucleotide sequence ID" value="NZ_CP009788.1"/>
</dbReference>
<evidence type="ECO:0000313" key="2">
    <source>
        <dbReference type="EMBL" id="AJE04486.1"/>
    </source>
</evidence>
<proteinExistence type="predicted"/>
<accession>A0A0B5BKA0</accession>
<dbReference type="HOGENOM" id="CLU_548310_0_0_7"/>
<dbReference type="EMBL" id="CP009788">
    <property type="protein sequence ID" value="AJE04486.1"/>
    <property type="molecule type" value="Genomic_DNA"/>
</dbReference>